<dbReference type="InterPro" id="IPR013783">
    <property type="entry name" value="Ig-like_fold"/>
</dbReference>
<feature type="chain" id="PRO_5038511057" description="Collagen-binding protein" evidence="6">
    <location>
        <begin position="34"/>
        <end position="990"/>
    </location>
</feature>
<feature type="domain" description="SD-repeat containing protein B" evidence="7">
    <location>
        <begin position="634"/>
        <end position="710"/>
    </location>
</feature>
<evidence type="ECO:0000313" key="10">
    <source>
        <dbReference type="Proteomes" id="UP000516052"/>
    </source>
</evidence>
<dbReference type="Pfam" id="PF17210">
    <property type="entry name" value="SdrD_B"/>
    <property type="match status" value="1"/>
</dbReference>
<dbReference type="GO" id="GO:0005576">
    <property type="term" value="C:extracellular region"/>
    <property type="evidence" value="ECO:0007669"/>
    <property type="project" value="UniProtKB-SubCell"/>
</dbReference>
<evidence type="ECO:0000256" key="3">
    <source>
        <dbReference type="ARBA" id="ARBA00022525"/>
    </source>
</evidence>
<dbReference type="Proteomes" id="UP000516052">
    <property type="component" value="Chromosome"/>
</dbReference>
<feature type="domain" description="SpaA-like prealbumin fold" evidence="8">
    <location>
        <begin position="875"/>
        <end position="955"/>
    </location>
</feature>
<dbReference type="PANTHER" id="PTHR36108">
    <property type="entry name" value="COLOSSIN-B-RELATED"/>
    <property type="match status" value="1"/>
</dbReference>
<feature type="domain" description="SpaA-like prealbumin fold" evidence="8">
    <location>
        <begin position="773"/>
        <end position="850"/>
    </location>
</feature>
<dbReference type="SUPFAM" id="SSF117074">
    <property type="entry name" value="Hypothetical protein PA1324"/>
    <property type="match status" value="2"/>
</dbReference>
<dbReference type="InterPro" id="IPR033764">
    <property type="entry name" value="Sdr_B"/>
</dbReference>
<evidence type="ECO:0008006" key="11">
    <source>
        <dbReference type="Google" id="ProtNLM"/>
    </source>
</evidence>
<evidence type="ECO:0000256" key="4">
    <source>
        <dbReference type="ARBA" id="ARBA00022729"/>
    </source>
</evidence>
<keyword evidence="10" id="KW-1185">Reference proteome</keyword>
<comment type="similarity">
    <text evidence="2">Belongs to the serine-aspartate repeat-containing protein (SDr) family.</text>
</comment>
<gene>
    <name evidence="9" type="ORF">IAG44_04840</name>
</gene>
<feature type="region of interest" description="Disordered" evidence="5">
    <location>
        <begin position="652"/>
        <end position="675"/>
    </location>
</feature>
<comment type="subcellular location">
    <subcellularLocation>
        <location evidence="1">Secreted</location>
    </subcellularLocation>
</comment>
<evidence type="ECO:0000313" key="9">
    <source>
        <dbReference type="EMBL" id="QNP68845.1"/>
    </source>
</evidence>
<name>A0A7H0I7S9_9ACTN</name>
<evidence type="ECO:0000256" key="6">
    <source>
        <dbReference type="SAM" id="SignalP"/>
    </source>
</evidence>
<dbReference type="Gene3D" id="2.60.40.10">
    <property type="entry name" value="Immunoglobulins"/>
    <property type="match status" value="4"/>
</dbReference>
<proteinExistence type="inferred from homology"/>
<organism evidence="9 10">
    <name type="scientific">Streptomyces roseirectus</name>
    <dbReference type="NCBI Taxonomy" id="2768066"/>
    <lineage>
        <taxon>Bacteria</taxon>
        <taxon>Bacillati</taxon>
        <taxon>Actinomycetota</taxon>
        <taxon>Actinomycetes</taxon>
        <taxon>Kitasatosporales</taxon>
        <taxon>Streptomycetaceae</taxon>
        <taxon>Streptomyces</taxon>
    </lineage>
</organism>
<reference evidence="9 10" key="1">
    <citation type="submission" date="2020-08" db="EMBL/GenBank/DDBJ databases">
        <title>A novel species.</title>
        <authorList>
            <person name="Gao J."/>
        </authorList>
    </citation>
    <scope>NUCLEOTIDE SEQUENCE [LARGE SCALE GENOMIC DNA]</scope>
    <source>
        <strain evidence="9 10">CRXT-G-22</strain>
    </source>
</reference>
<sequence>MPAYPAVPRSRPRLLTTALALLTAAGLTTAATATPAPTKGSGDGKVTVKVVTEVNADGTYDSVLEPGIAGVQVLLIDNAGRRITATTDADGVATFTPASSALTGGTYRIEAINPDTDTYGPAIAGLGTGADVIRSITGFVDVSGGKDASYTTGFWESGLYCQANPDLVTCGTARGTTTGQMGVVTFGSDLNTTHPGGPATTLTTNDKQGAVFGIGTDRSGNVFLGTSVKRHVAYGPAGAVNAIYRTTSTTPGTVSTFVTLPGTLTAHDPGTAAAPAYLNDDTVYSKVGREGIGDVDVSADGKTLYAVNLNDSKLYVVPIEGTGDKVTAGTPAPYAIPTPAGCVGDWHPYGIGVRGKQVVVGGVCGAETTVTTAKPYGDPTKLSAHVLTFTGSAFTPLFSTTDLSYERGCAYRFLGAPATAYRCDGTTRVGAVMSADWEAWNERVPSPESHRFVSAPQPMLSNIEIADNGDLVLGFRDRFADMQGNATPAYGTTTPMVNAIAAGELIRACVTSPGTYALESDGSCGALTGNLPGNAMGPGGGEFYDDVVILSDAHHDQIGTGGLVLQPYYKKLWGTVFDPFDQHVFEQGVRQWGSETGRQTGGIALRTTNFSSALFGKGNGLADLEIICDQAPVHIGNRTWFDTDHDGLQDPAEPPVPGIKVTATDKADPTKSMTTTTDSNGEYYFGTAQGLKPNTAYDLVFDYNGIDPTTLPGSPNMDDLRWTKQTARTRAQSSTYIDSNVDPAGRTSWTVGSPGYVDHTIDAGIHAQPKAPLRIVKKDAVTGKPLQGAVFTAWKDSNGTPGLQTATDTKVGTCTSDKYGTCAFPNSLDTDATYYVQETTVPTGYRKPKTTAFGPYTLTTTGRTITLTNQPDLRLTVAKKDATSGSALAGAVFELWRDTNGKKGLQTSGTAKDTRQGAGCATDAKGRCSYTGLPAGTYYLRETAVPEGYKRPANPVTGPYVLTAADAGKGSGKVVPLKNQRGEVCSGKKC</sequence>
<dbReference type="KEGG" id="sroi:IAG44_04840"/>
<dbReference type="Pfam" id="PF17802">
    <property type="entry name" value="SpaA"/>
    <property type="match status" value="2"/>
</dbReference>
<evidence type="ECO:0000256" key="2">
    <source>
        <dbReference type="ARBA" id="ARBA00007257"/>
    </source>
</evidence>
<keyword evidence="4 6" id="KW-0732">Signal</keyword>
<dbReference type="RefSeq" id="WP_187745884.1">
    <property type="nucleotide sequence ID" value="NZ_CP060828.1"/>
</dbReference>
<dbReference type="InterPro" id="IPR041033">
    <property type="entry name" value="SpaA_PFL_dom_1"/>
</dbReference>
<evidence type="ECO:0000259" key="7">
    <source>
        <dbReference type="Pfam" id="PF17210"/>
    </source>
</evidence>
<accession>A0A7H0I7S9</accession>
<evidence type="ECO:0000256" key="5">
    <source>
        <dbReference type="SAM" id="MobiDB-lite"/>
    </source>
</evidence>
<dbReference type="PANTHER" id="PTHR36108:SF13">
    <property type="entry name" value="COLOSSIN-B-RELATED"/>
    <property type="match status" value="1"/>
</dbReference>
<keyword evidence="3" id="KW-0964">Secreted</keyword>
<dbReference type="AlphaFoldDB" id="A0A7H0I7S9"/>
<feature type="signal peptide" evidence="6">
    <location>
        <begin position="1"/>
        <end position="33"/>
    </location>
</feature>
<evidence type="ECO:0000256" key="1">
    <source>
        <dbReference type="ARBA" id="ARBA00004613"/>
    </source>
</evidence>
<dbReference type="EMBL" id="CP060828">
    <property type="protein sequence ID" value="QNP68845.1"/>
    <property type="molecule type" value="Genomic_DNA"/>
</dbReference>
<evidence type="ECO:0000259" key="8">
    <source>
        <dbReference type="Pfam" id="PF17802"/>
    </source>
</evidence>
<protein>
    <recommendedName>
        <fullName evidence="11">Collagen-binding protein</fullName>
    </recommendedName>
</protein>
<dbReference type="GO" id="GO:0005975">
    <property type="term" value="P:carbohydrate metabolic process"/>
    <property type="evidence" value="ECO:0007669"/>
    <property type="project" value="UniProtKB-ARBA"/>
</dbReference>